<name>W9WSL3_9EURO</name>
<keyword evidence="3 7" id="KW-0812">Transmembrane</keyword>
<dbReference type="GO" id="GO:0046872">
    <property type="term" value="F:metal ion binding"/>
    <property type="evidence" value="ECO:0007669"/>
    <property type="project" value="UniProtKB-KW"/>
</dbReference>
<dbReference type="PANTHER" id="PTHR20855:SF52">
    <property type="entry name" value="ADIPONECTIN RECEPTOR PROTEIN"/>
    <property type="match status" value="1"/>
</dbReference>
<evidence type="ECO:0000256" key="6">
    <source>
        <dbReference type="PIRSR" id="PIRSR604254-1"/>
    </source>
</evidence>
<evidence type="ECO:0000256" key="5">
    <source>
        <dbReference type="ARBA" id="ARBA00023136"/>
    </source>
</evidence>
<dbReference type="OrthoDB" id="529367at2759"/>
<keyword evidence="6" id="KW-0479">Metal-binding</keyword>
<comment type="caution">
    <text evidence="8">The sequence shown here is derived from an EMBL/GenBank/DDBJ whole genome shotgun (WGS) entry which is preliminary data.</text>
</comment>
<evidence type="ECO:0000256" key="4">
    <source>
        <dbReference type="ARBA" id="ARBA00022989"/>
    </source>
</evidence>
<evidence type="ECO:0000256" key="3">
    <source>
        <dbReference type="ARBA" id="ARBA00022692"/>
    </source>
</evidence>
<feature type="transmembrane region" description="Helical" evidence="7">
    <location>
        <begin position="185"/>
        <end position="204"/>
    </location>
</feature>
<dbReference type="GO" id="GO:0006882">
    <property type="term" value="P:intracellular zinc ion homeostasis"/>
    <property type="evidence" value="ECO:0007669"/>
    <property type="project" value="TreeGrafter"/>
</dbReference>
<gene>
    <name evidence="8" type="ORF">A1O5_08615</name>
</gene>
<keyword evidence="9" id="KW-1185">Reference proteome</keyword>
<feature type="transmembrane region" description="Helical" evidence="7">
    <location>
        <begin position="85"/>
        <end position="106"/>
    </location>
</feature>
<feature type="binding site" evidence="6">
    <location>
        <position position="139"/>
    </location>
    <ligand>
        <name>Zn(2+)</name>
        <dbReference type="ChEBI" id="CHEBI:29105"/>
    </ligand>
</feature>
<dbReference type="HOGENOM" id="CLU_023075_2_0_1"/>
<dbReference type="Pfam" id="PF03006">
    <property type="entry name" value="HlyIII"/>
    <property type="match status" value="1"/>
</dbReference>
<comment type="subcellular location">
    <subcellularLocation>
        <location evidence="1">Membrane</location>
        <topology evidence="1">Multi-pass membrane protein</topology>
    </subcellularLocation>
</comment>
<feature type="binding site" evidence="6">
    <location>
        <position position="289"/>
    </location>
    <ligand>
        <name>Zn(2+)</name>
        <dbReference type="ChEBI" id="CHEBI:29105"/>
    </ligand>
</feature>
<proteinExistence type="inferred from homology"/>
<dbReference type="EMBL" id="AMGX01000014">
    <property type="protein sequence ID" value="EXJ68000.1"/>
    <property type="molecule type" value="Genomic_DNA"/>
</dbReference>
<evidence type="ECO:0000256" key="7">
    <source>
        <dbReference type="SAM" id="Phobius"/>
    </source>
</evidence>
<feature type="binding site" evidence="6">
    <location>
        <position position="285"/>
    </location>
    <ligand>
        <name>Zn(2+)</name>
        <dbReference type="ChEBI" id="CHEBI:29105"/>
    </ligand>
</feature>
<feature type="transmembrane region" description="Helical" evidence="7">
    <location>
        <begin position="287"/>
        <end position="307"/>
    </location>
</feature>
<keyword evidence="5 7" id="KW-0472">Membrane</keyword>
<evidence type="ECO:0000256" key="1">
    <source>
        <dbReference type="ARBA" id="ARBA00004141"/>
    </source>
</evidence>
<keyword evidence="4 7" id="KW-1133">Transmembrane helix</keyword>
<feature type="transmembrane region" description="Helical" evidence="7">
    <location>
        <begin position="250"/>
        <end position="267"/>
    </location>
</feature>
<reference evidence="8 9" key="1">
    <citation type="submission" date="2013-03" db="EMBL/GenBank/DDBJ databases">
        <title>The Genome Sequence of Cladophialophora psammophila CBS 110553.</title>
        <authorList>
            <consortium name="The Broad Institute Genomics Platform"/>
            <person name="Cuomo C."/>
            <person name="de Hoog S."/>
            <person name="Gorbushina A."/>
            <person name="Walker B."/>
            <person name="Young S.K."/>
            <person name="Zeng Q."/>
            <person name="Gargeya S."/>
            <person name="Fitzgerald M."/>
            <person name="Haas B."/>
            <person name="Abouelleil A."/>
            <person name="Allen A.W."/>
            <person name="Alvarado L."/>
            <person name="Arachchi H.M."/>
            <person name="Berlin A.M."/>
            <person name="Chapman S.B."/>
            <person name="Gainer-Dewar J."/>
            <person name="Goldberg J."/>
            <person name="Griggs A."/>
            <person name="Gujja S."/>
            <person name="Hansen M."/>
            <person name="Howarth C."/>
            <person name="Imamovic A."/>
            <person name="Ireland A."/>
            <person name="Larimer J."/>
            <person name="McCowan C."/>
            <person name="Murphy C."/>
            <person name="Pearson M."/>
            <person name="Poon T.W."/>
            <person name="Priest M."/>
            <person name="Roberts A."/>
            <person name="Saif S."/>
            <person name="Shea T."/>
            <person name="Sisk P."/>
            <person name="Sykes S."/>
            <person name="Wortman J."/>
            <person name="Nusbaum C."/>
            <person name="Birren B."/>
        </authorList>
    </citation>
    <scope>NUCLEOTIDE SEQUENCE [LARGE SCALE GENOMIC DNA]</scope>
    <source>
        <strain evidence="8 9">CBS 110553</strain>
    </source>
</reference>
<evidence type="ECO:0000313" key="8">
    <source>
        <dbReference type="EMBL" id="EXJ68000.1"/>
    </source>
</evidence>
<dbReference type="InterPro" id="IPR004254">
    <property type="entry name" value="AdipoR/HlyIII-related"/>
</dbReference>
<feature type="transmembrane region" description="Helical" evidence="7">
    <location>
        <begin position="216"/>
        <end position="238"/>
    </location>
</feature>
<dbReference type="PANTHER" id="PTHR20855">
    <property type="entry name" value="ADIPOR/PROGESTIN RECEPTOR-RELATED"/>
    <property type="match status" value="1"/>
</dbReference>
<evidence type="ECO:0000313" key="9">
    <source>
        <dbReference type="Proteomes" id="UP000019471"/>
    </source>
</evidence>
<dbReference type="GO" id="GO:0038023">
    <property type="term" value="F:signaling receptor activity"/>
    <property type="evidence" value="ECO:0007669"/>
    <property type="project" value="TreeGrafter"/>
</dbReference>
<sequence length="322" mass="37157">MSFILAYRKPKEKLARARARAPSIPRLHENLAKLKSKPYRLLKFEELPEWYQGNHFTRSGYRPVSNSWSTCIFSLGHLHNESVNIYTHLIPAFCLAVGQVLVYRGLSYFYPDASMADYAVFSIQVGAAIVTMLLSSTYHTLICHSQDIENLMLRVDYVGILTLILGSFFSGIYVGFYCEPLLRRVYWGMIISLSLITAILVLHPKLQGLRYRSHRTWAFISTALSGFAPIIHGLYLYGWSEMWVRSGMPYWFLEGIVYGMGAFFFATRIPESIWPGDYDIWFSSHQFFHVLVVIASHVHLYGVWVAFDWNYENQRFCPAIGL</sequence>
<accession>W9WSL3</accession>
<dbReference type="STRING" id="1182543.W9WSL3"/>
<dbReference type="eggNOG" id="KOG0748">
    <property type="taxonomic scope" value="Eukaryota"/>
</dbReference>
<comment type="similarity">
    <text evidence="2">Belongs to the ADIPOR family.</text>
</comment>
<dbReference type="GO" id="GO:0016020">
    <property type="term" value="C:membrane"/>
    <property type="evidence" value="ECO:0007669"/>
    <property type="project" value="UniProtKB-SubCell"/>
</dbReference>
<feature type="transmembrane region" description="Helical" evidence="7">
    <location>
        <begin position="118"/>
        <end position="138"/>
    </location>
</feature>
<keyword evidence="6" id="KW-0862">Zinc</keyword>
<protein>
    <submittedName>
        <fullName evidence="8">Uncharacterized protein</fullName>
    </submittedName>
</protein>
<organism evidence="8 9">
    <name type="scientific">Cladophialophora psammophila CBS 110553</name>
    <dbReference type="NCBI Taxonomy" id="1182543"/>
    <lineage>
        <taxon>Eukaryota</taxon>
        <taxon>Fungi</taxon>
        <taxon>Dikarya</taxon>
        <taxon>Ascomycota</taxon>
        <taxon>Pezizomycotina</taxon>
        <taxon>Eurotiomycetes</taxon>
        <taxon>Chaetothyriomycetidae</taxon>
        <taxon>Chaetothyriales</taxon>
        <taxon>Herpotrichiellaceae</taxon>
        <taxon>Cladophialophora</taxon>
    </lineage>
</organism>
<dbReference type="RefSeq" id="XP_007747386.1">
    <property type="nucleotide sequence ID" value="XM_007749196.1"/>
</dbReference>
<dbReference type="AlphaFoldDB" id="W9WSL3"/>
<feature type="transmembrane region" description="Helical" evidence="7">
    <location>
        <begin position="158"/>
        <end position="178"/>
    </location>
</feature>
<dbReference type="Proteomes" id="UP000019471">
    <property type="component" value="Unassembled WGS sequence"/>
</dbReference>
<dbReference type="GeneID" id="19193313"/>
<evidence type="ECO:0000256" key="2">
    <source>
        <dbReference type="ARBA" id="ARBA00007018"/>
    </source>
</evidence>